<gene>
    <name evidence="1" type="ORF">M8818_006002</name>
</gene>
<dbReference type="EMBL" id="JAMKPW020000038">
    <property type="protein sequence ID" value="KAK8200687.1"/>
    <property type="molecule type" value="Genomic_DNA"/>
</dbReference>
<protein>
    <submittedName>
        <fullName evidence="1">Uncharacterized protein</fullName>
    </submittedName>
</protein>
<dbReference type="Proteomes" id="UP001320706">
    <property type="component" value="Unassembled WGS sequence"/>
</dbReference>
<evidence type="ECO:0000313" key="2">
    <source>
        <dbReference type="Proteomes" id="UP001320706"/>
    </source>
</evidence>
<keyword evidence="2" id="KW-1185">Reference proteome</keyword>
<reference evidence="1" key="1">
    <citation type="submission" date="2024-02" db="EMBL/GenBank/DDBJ databases">
        <title>Metagenome Assembled Genome of Zalaria obscura JY119.</title>
        <authorList>
            <person name="Vighnesh L."/>
            <person name="Jagadeeshwari U."/>
            <person name="Venkata Ramana C."/>
            <person name="Sasikala C."/>
        </authorList>
    </citation>
    <scope>NUCLEOTIDE SEQUENCE</scope>
    <source>
        <strain evidence="1">JY119</strain>
    </source>
</reference>
<evidence type="ECO:0000313" key="1">
    <source>
        <dbReference type="EMBL" id="KAK8200687.1"/>
    </source>
</evidence>
<organism evidence="1 2">
    <name type="scientific">Zalaria obscura</name>
    <dbReference type="NCBI Taxonomy" id="2024903"/>
    <lineage>
        <taxon>Eukaryota</taxon>
        <taxon>Fungi</taxon>
        <taxon>Dikarya</taxon>
        <taxon>Ascomycota</taxon>
        <taxon>Pezizomycotina</taxon>
        <taxon>Dothideomycetes</taxon>
        <taxon>Dothideomycetidae</taxon>
        <taxon>Dothideales</taxon>
        <taxon>Zalariaceae</taxon>
        <taxon>Zalaria</taxon>
    </lineage>
</organism>
<name>A0ACC3S6R2_9PEZI</name>
<comment type="caution">
    <text evidence="1">The sequence shown here is derived from an EMBL/GenBank/DDBJ whole genome shotgun (WGS) entry which is preliminary data.</text>
</comment>
<proteinExistence type="predicted"/>
<accession>A0ACC3S6R2</accession>
<sequence length="72" mass="7479">MVSTDQTRNIWDGPSDSAQSIEGLGPARIQGVEHLTPHTSGAHAGRYEASGKYASEHCGGKGFGLVTPQAAE</sequence>